<dbReference type="PANTHER" id="PTHR46847">
    <property type="entry name" value="D-ALLOSE-BINDING PERIPLASMIC PROTEIN-RELATED"/>
    <property type="match status" value="1"/>
</dbReference>
<feature type="chain" id="PRO_5046800773" evidence="5">
    <location>
        <begin position="25"/>
        <end position="353"/>
    </location>
</feature>
<proteinExistence type="inferred from homology"/>
<dbReference type="InterPro" id="IPR028082">
    <property type="entry name" value="Peripla_BP_I"/>
</dbReference>
<organism evidence="7 8">
    <name type="scientific">Ruminococcus gauvreauii</name>
    <dbReference type="NCBI Taxonomy" id="438033"/>
    <lineage>
        <taxon>Bacteria</taxon>
        <taxon>Bacillati</taxon>
        <taxon>Bacillota</taxon>
        <taxon>Clostridia</taxon>
        <taxon>Eubacteriales</taxon>
        <taxon>Oscillospiraceae</taxon>
        <taxon>Ruminococcus</taxon>
    </lineage>
</organism>
<evidence type="ECO:0000313" key="8">
    <source>
        <dbReference type="Proteomes" id="UP001060164"/>
    </source>
</evidence>
<evidence type="ECO:0000256" key="4">
    <source>
        <dbReference type="SAM" id="MobiDB-lite"/>
    </source>
</evidence>
<dbReference type="PROSITE" id="PS51257">
    <property type="entry name" value="PROKAR_LIPOPROTEIN"/>
    <property type="match status" value="1"/>
</dbReference>
<feature type="signal peptide" evidence="5">
    <location>
        <begin position="1"/>
        <end position="24"/>
    </location>
</feature>
<evidence type="ECO:0000256" key="5">
    <source>
        <dbReference type="SAM" id="SignalP"/>
    </source>
</evidence>
<gene>
    <name evidence="7" type="ORF">NQ502_08715</name>
</gene>
<comment type="subcellular location">
    <subcellularLocation>
        <location evidence="1">Cell envelope</location>
    </subcellularLocation>
</comment>
<feature type="region of interest" description="Disordered" evidence="4">
    <location>
        <begin position="28"/>
        <end position="56"/>
    </location>
</feature>
<dbReference type="PANTHER" id="PTHR46847:SF1">
    <property type="entry name" value="D-ALLOSE-BINDING PERIPLASMIC PROTEIN-RELATED"/>
    <property type="match status" value="1"/>
</dbReference>
<feature type="domain" description="Periplasmic binding protein" evidence="6">
    <location>
        <begin position="91"/>
        <end position="325"/>
    </location>
</feature>
<protein>
    <submittedName>
        <fullName evidence="7">Sugar ABC transporter substrate-binding protein</fullName>
    </submittedName>
</protein>
<accession>A0ABY5VKL2</accession>
<dbReference type="CDD" id="cd01536">
    <property type="entry name" value="PBP1_ABC_sugar_binding-like"/>
    <property type="match status" value="1"/>
</dbReference>
<dbReference type="SUPFAM" id="SSF53822">
    <property type="entry name" value="Periplasmic binding protein-like I"/>
    <property type="match status" value="1"/>
</dbReference>
<evidence type="ECO:0000256" key="1">
    <source>
        <dbReference type="ARBA" id="ARBA00004196"/>
    </source>
</evidence>
<dbReference type="Gene3D" id="3.40.50.2300">
    <property type="match status" value="2"/>
</dbReference>
<evidence type="ECO:0000259" key="6">
    <source>
        <dbReference type="Pfam" id="PF13407"/>
    </source>
</evidence>
<dbReference type="Pfam" id="PF13407">
    <property type="entry name" value="Peripla_BP_4"/>
    <property type="match status" value="1"/>
</dbReference>
<keyword evidence="8" id="KW-1185">Reference proteome</keyword>
<dbReference type="EMBL" id="CP102290">
    <property type="protein sequence ID" value="UWP61095.1"/>
    <property type="molecule type" value="Genomic_DNA"/>
</dbReference>
<keyword evidence="3 5" id="KW-0732">Signal</keyword>
<sequence>MKKRSAIKLLAFAMAALMTTGCMSGCGSPEQKKDASADTAENASADADSDSKAEEQSSGKVFRVGFVNIDNGDTNCYPAMMNFKAYVESAEFAKAVGADKVEALTADSALNIEKQTTNVETLLTKGLDMMFIIGVDTEGNTTSVEACNKEGIPVFMVGTEASGGDWKFVGFDETELGKFQGEWCVENLPENANICYVEGTPGREAAVMRKQGFMDAIAEREDLTLLSSQSGDFSTEESMRVTEDWIQKYGDDIDCIVAPDNFSILGVCESLKAAGMTDIITCGVVGNRDDANQIKSGNESYGVFCYWPMIGTLCGEIAQKVYLGKDIEERTNIELFHMTADNCDELLDKYIPE</sequence>
<dbReference type="Proteomes" id="UP001060164">
    <property type="component" value="Chromosome"/>
</dbReference>
<name>A0ABY5VKL2_9FIRM</name>
<reference evidence="7" key="1">
    <citation type="journal article" date="2022" name="Cell">
        <title>Design, construction, and in vivo augmentation of a complex gut microbiome.</title>
        <authorList>
            <person name="Cheng A.G."/>
            <person name="Ho P.Y."/>
            <person name="Aranda-Diaz A."/>
            <person name="Jain S."/>
            <person name="Yu F.B."/>
            <person name="Meng X."/>
            <person name="Wang M."/>
            <person name="Iakiviak M."/>
            <person name="Nagashima K."/>
            <person name="Zhao A."/>
            <person name="Murugkar P."/>
            <person name="Patil A."/>
            <person name="Atabakhsh K."/>
            <person name="Weakley A."/>
            <person name="Yan J."/>
            <person name="Brumbaugh A.R."/>
            <person name="Higginbottom S."/>
            <person name="Dimas A."/>
            <person name="Shiver A.L."/>
            <person name="Deutschbauer A."/>
            <person name="Neff N."/>
            <person name="Sonnenburg J.L."/>
            <person name="Huang K.C."/>
            <person name="Fischbach M.A."/>
        </authorList>
    </citation>
    <scope>NUCLEOTIDE SEQUENCE</scope>
    <source>
        <strain evidence="7">DSM 19829</strain>
    </source>
</reference>
<comment type="similarity">
    <text evidence="2">Belongs to the bacterial solute-binding protein 2 family.</text>
</comment>
<evidence type="ECO:0000313" key="7">
    <source>
        <dbReference type="EMBL" id="UWP61095.1"/>
    </source>
</evidence>
<dbReference type="RefSeq" id="WP_028528308.1">
    <property type="nucleotide sequence ID" value="NZ_CABLBR010000009.1"/>
</dbReference>
<feature type="compositionally biased region" description="Low complexity" evidence="4">
    <location>
        <begin position="37"/>
        <end position="46"/>
    </location>
</feature>
<evidence type="ECO:0000256" key="3">
    <source>
        <dbReference type="ARBA" id="ARBA00022729"/>
    </source>
</evidence>
<dbReference type="InterPro" id="IPR025997">
    <property type="entry name" value="SBP_2_dom"/>
</dbReference>
<evidence type="ECO:0000256" key="2">
    <source>
        <dbReference type="ARBA" id="ARBA00007639"/>
    </source>
</evidence>